<dbReference type="Gene3D" id="3.20.20.80">
    <property type="entry name" value="Glycosidases"/>
    <property type="match status" value="1"/>
</dbReference>
<name>A0A0S3PXI8_9BRAD</name>
<feature type="signal peptide" evidence="13">
    <location>
        <begin position="1"/>
        <end position="20"/>
    </location>
</feature>
<dbReference type="Pfam" id="PF13632">
    <property type="entry name" value="Glyco_trans_2_3"/>
    <property type="match status" value="1"/>
</dbReference>
<dbReference type="InterPro" id="IPR050321">
    <property type="entry name" value="Glycosyltr_2/OpgH_subfam"/>
</dbReference>
<dbReference type="InterPro" id="IPR001173">
    <property type="entry name" value="Glyco_trans_2-like"/>
</dbReference>
<keyword evidence="4 12" id="KW-0812">Transmembrane</keyword>
<keyword evidence="16" id="KW-1185">Reference proteome</keyword>
<dbReference type="GO" id="GO:0005886">
    <property type="term" value="C:plasma membrane"/>
    <property type="evidence" value="ECO:0007669"/>
    <property type="project" value="TreeGrafter"/>
</dbReference>
<dbReference type="PANTHER" id="PTHR43867:SF4">
    <property type="entry name" value="BETA-(1-3)-GLUCOSYL TRANSFERASE"/>
    <property type="match status" value="1"/>
</dbReference>
<dbReference type="FunFam" id="3.90.550.10:FF:000164">
    <property type="entry name" value="Beta-(1-3)-glucosyl transferase"/>
    <property type="match status" value="1"/>
</dbReference>
<dbReference type="RefSeq" id="WP_096357055.1">
    <property type="nucleotide sequence ID" value="NZ_AP014946.1"/>
</dbReference>
<dbReference type="InterPro" id="IPR017853">
    <property type="entry name" value="GH"/>
</dbReference>
<gene>
    <name evidence="15" type="primary">pgaC</name>
    <name evidence="15" type="ORF">GJW-30_1_03197</name>
</gene>
<evidence type="ECO:0000256" key="1">
    <source>
        <dbReference type="ARBA" id="ARBA00004141"/>
    </source>
</evidence>
<feature type="transmembrane region" description="Helical" evidence="12">
    <location>
        <begin position="755"/>
        <end position="788"/>
    </location>
</feature>
<keyword evidence="2 15" id="KW-0328">Glycosyltransferase</keyword>
<dbReference type="Gene3D" id="3.90.550.10">
    <property type="entry name" value="Spore Coat Polysaccharide Biosynthesis Protein SpsA, Chain A"/>
    <property type="match status" value="1"/>
</dbReference>
<evidence type="ECO:0000256" key="10">
    <source>
        <dbReference type="ARBA" id="ARBA00068721"/>
    </source>
</evidence>
<feature type="chain" id="PRO_5006615923" description="Beta-monoglucosyldiacylglycerol synthase" evidence="13">
    <location>
        <begin position="21"/>
        <end position="974"/>
    </location>
</feature>
<evidence type="ECO:0000256" key="4">
    <source>
        <dbReference type="ARBA" id="ARBA00022692"/>
    </source>
</evidence>
<keyword evidence="13" id="KW-0732">Signal</keyword>
<dbReference type="AlphaFoldDB" id="A0A0S3PXI8"/>
<evidence type="ECO:0000256" key="6">
    <source>
        <dbReference type="ARBA" id="ARBA00022989"/>
    </source>
</evidence>
<comment type="catalytic activity">
    <reaction evidence="8">
        <text>a 1,2-diacyl-sn-glycerol + UDP-alpha-D-glucose = a 1,2-diacyl-3-O-(beta-D-glucopyranosyl)-sn-glycerol + UDP + H(+)</text>
        <dbReference type="Rhea" id="RHEA:17285"/>
        <dbReference type="ChEBI" id="CHEBI:15378"/>
        <dbReference type="ChEBI" id="CHEBI:17815"/>
        <dbReference type="ChEBI" id="CHEBI:58223"/>
        <dbReference type="ChEBI" id="CHEBI:58885"/>
        <dbReference type="ChEBI" id="CHEBI:75799"/>
        <dbReference type="EC" id="2.4.1.336"/>
    </reaction>
</comment>
<feature type="transmembrane region" description="Helical" evidence="12">
    <location>
        <begin position="898"/>
        <end position="921"/>
    </location>
</feature>
<evidence type="ECO:0000256" key="5">
    <source>
        <dbReference type="ARBA" id="ARBA00022842"/>
    </source>
</evidence>
<organism evidence="15 16">
    <name type="scientific">Variibacter gotjawalensis</name>
    <dbReference type="NCBI Taxonomy" id="1333996"/>
    <lineage>
        <taxon>Bacteria</taxon>
        <taxon>Pseudomonadati</taxon>
        <taxon>Pseudomonadota</taxon>
        <taxon>Alphaproteobacteria</taxon>
        <taxon>Hyphomicrobiales</taxon>
        <taxon>Nitrobacteraceae</taxon>
        <taxon>Variibacter</taxon>
    </lineage>
</organism>
<evidence type="ECO:0000313" key="16">
    <source>
        <dbReference type="Proteomes" id="UP000236884"/>
    </source>
</evidence>
<evidence type="ECO:0000256" key="3">
    <source>
        <dbReference type="ARBA" id="ARBA00022679"/>
    </source>
</evidence>
<dbReference type="KEGG" id="vgo:GJW-30_1_03197"/>
<evidence type="ECO:0000313" key="15">
    <source>
        <dbReference type="EMBL" id="BAT60649.1"/>
    </source>
</evidence>
<feature type="domain" description="Glycosyltransferase 2-like" evidence="14">
    <location>
        <begin position="587"/>
        <end position="814"/>
    </location>
</feature>
<sequence>MRVAIAVVAAAVCVHGALWALSREQTTAPNVNGQLASVSYNSNHGPKHPDKAPVPTTEQIRTDLKTFAPYTKAIRTYSSTRGGEKVAPVANEFGLRVTQGIWLDDDPLRNEREIKAARGLVRANRNINSLVVGNESVYRGETIFVGLNAAERAKLGLKPVEQLSDDEREKESLILTPAQKDLLLTDDERGRIAGAQEKDKAAQNGVTQFLNGKGPEEIRVREAINVERLIRVIQRVKRDLQIPVTTGEIFSVWNAHPNLVTAVDYIATHILPYWNGVEEANVVSATIGEFNGLRNQYPGKRVVIAEFGWPSAGYNFKDATPGRQQQAEILRSFVARAEQMGIDYNIVEAIDQQWKVTEGSVGPYWGMFDGNLKAKFAWSGPILDPEHWRLAGIAILVGVLLSLPILAMASVTVGQAALLSLAAHAVGGWVATVFAYWNGHYFVPGAVFALVTGMILMIPLVLIAMARIEEIAAVAFGRKGRRTVGGPALANANPNYTPKVSIHIPAYREQPEMLKQTLDSLAAMTYPNWEAVVIINNTPDPAFVTPIEEHCKLLGDRFKFINAEKVEGFKAGALRIALAATAPDAEIIGVIDADYAVTPDWLTDLAPTFADARVGIVQAPQDHRDGNRSLMHHAMGGEYSGFFDIGMVERNEVNAIVIHGTMCLIRRSALDAAGSWPDDTICEDTDLGLTILEQGWIAHYTNKRYGYGLLPDTFEAFKKQRHRWAYGGLHIVRKHWRRFLPGRSQLTRDQRREYIFGWISWMGAEALGVLVAIFNLIWVPIVAFVGIAVPDKVLTLPIVAAFTVTMLHFIMLYRLRVDIPKRQAIASAFAAMSLQFTVAKAMFDGIVKDGLPFNVTAKGGAKKKAAKFQAFWESIIGGLLIAGSITLIVTNYQQITEIYIFAFVLVVQSLPFLSAVAMALLENSKFNEFAYWTNLRARMAARLAPISARLPRLGNRTQVPAPLPVSAKQPETVQ</sequence>
<keyword evidence="5" id="KW-0460">Magnesium</keyword>
<dbReference type="OrthoDB" id="9806824at2"/>
<reference evidence="15 16" key="1">
    <citation type="submission" date="2015-08" db="EMBL/GenBank/DDBJ databases">
        <title>Investigation of the bacterial diversity of lava forest soil.</title>
        <authorList>
            <person name="Lee J.S."/>
        </authorList>
    </citation>
    <scope>NUCLEOTIDE SEQUENCE [LARGE SCALE GENOMIC DNA]</scope>
    <source>
        <strain evidence="15 16">GJW-30</strain>
    </source>
</reference>
<protein>
    <recommendedName>
        <fullName evidence="10">Beta-monoglucosyldiacylglycerol synthase</fullName>
        <ecNumber evidence="9">2.4.1.336</ecNumber>
    </recommendedName>
    <alternativeName>
        <fullName evidence="11">UDP-glucose:1,2-diacylglycerol 3-beta-D-glucosyltransferase</fullName>
    </alternativeName>
</protein>
<feature type="transmembrane region" description="Helical" evidence="12">
    <location>
        <begin position="443"/>
        <end position="466"/>
    </location>
</feature>
<dbReference type="GO" id="GO:0016758">
    <property type="term" value="F:hexosyltransferase activity"/>
    <property type="evidence" value="ECO:0007669"/>
    <property type="project" value="TreeGrafter"/>
</dbReference>
<evidence type="ECO:0000256" key="9">
    <source>
        <dbReference type="ARBA" id="ARBA00066964"/>
    </source>
</evidence>
<evidence type="ECO:0000256" key="13">
    <source>
        <dbReference type="SAM" id="SignalP"/>
    </source>
</evidence>
<evidence type="ECO:0000259" key="14">
    <source>
        <dbReference type="Pfam" id="PF13632"/>
    </source>
</evidence>
<dbReference type="PANTHER" id="PTHR43867">
    <property type="entry name" value="CELLULOSE SYNTHASE CATALYTIC SUBUNIT A [UDP-FORMING]"/>
    <property type="match status" value="1"/>
</dbReference>
<accession>A0A0S3PXI8</accession>
<evidence type="ECO:0000256" key="2">
    <source>
        <dbReference type="ARBA" id="ARBA00022676"/>
    </source>
</evidence>
<dbReference type="SUPFAM" id="SSF53448">
    <property type="entry name" value="Nucleotide-diphospho-sugar transferases"/>
    <property type="match status" value="1"/>
</dbReference>
<feature type="transmembrane region" description="Helical" evidence="12">
    <location>
        <begin position="870"/>
        <end position="892"/>
    </location>
</feature>
<dbReference type="EC" id="2.4.1.336" evidence="9"/>
<comment type="subcellular location">
    <subcellularLocation>
        <location evidence="1">Membrane</location>
        <topology evidence="1">Multi-pass membrane protein</topology>
    </subcellularLocation>
</comment>
<feature type="transmembrane region" description="Helical" evidence="12">
    <location>
        <begin position="388"/>
        <end position="409"/>
    </location>
</feature>
<evidence type="ECO:0000256" key="7">
    <source>
        <dbReference type="ARBA" id="ARBA00023136"/>
    </source>
</evidence>
<dbReference type="InterPro" id="IPR029044">
    <property type="entry name" value="Nucleotide-diphossugar_trans"/>
</dbReference>
<dbReference type="EMBL" id="AP014946">
    <property type="protein sequence ID" value="BAT60649.1"/>
    <property type="molecule type" value="Genomic_DNA"/>
</dbReference>
<evidence type="ECO:0000256" key="8">
    <source>
        <dbReference type="ARBA" id="ARBA00053004"/>
    </source>
</evidence>
<evidence type="ECO:0000256" key="12">
    <source>
        <dbReference type="SAM" id="Phobius"/>
    </source>
</evidence>
<feature type="transmembrane region" description="Helical" evidence="12">
    <location>
        <begin position="794"/>
        <end position="813"/>
    </location>
</feature>
<dbReference type="Proteomes" id="UP000236884">
    <property type="component" value="Chromosome"/>
</dbReference>
<dbReference type="SUPFAM" id="SSF51445">
    <property type="entry name" value="(Trans)glycosidases"/>
    <property type="match status" value="1"/>
</dbReference>
<keyword evidence="6 12" id="KW-1133">Transmembrane helix</keyword>
<proteinExistence type="predicted"/>
<evidence type="ECO:0000256" key="11">
    <source>
        <dbReference type="ARBA" id="ARBA00078564"/>
    </source>
</evidence>
<feature type="transmembrane region" description="Helical" evidence="12">
    <location>
        <begin position="416"/>
        <end position="437"/>
    </location>
</feature>
<keyword evidence="7 12" id="KW-0472">Membrane</keyword>
<keyword evidence="3 15" id="KW-0808">Transferase</keyword>